<evidence type="ECO:0000313" key="2">
    <source>
        <dbReference type="Proteomes" id="UP000018624"/>
    </source>
</evidence>
<proteinExistence type="predicted"/>
<protein>
    <submittedName>
        <fullName evidence="1">Tail assembly protein</fullName>
    </submittedName>
</protein>
<organism evidence="1 2">
    <name type="scientific">Xylella phage Salvo</name>
    <dbReference type="NCBI Taxonomy" id="1415147"/>
    <lineage>
        <taxon>Viruses</taxon>
        <taxon>Duplodnaviria</taxon>
        <taxon>Heunggongvirae</taxon>
        <taxon>Uroviricota</taxon>
        <taxon>Caudoviricetes</taxon>
        <taxon>Casjensviridae</taxon>
        <taxon>Salvovirus</taxon>
        <taxon>Salvovirus salvo</taxon>
    </lineage>
</organism>
<sequence>MGHVIATVTGGSGDEAHYKVLAAIKTLAEANGWTTLRYVNTGTVRELILNSSGLSGTEDIYIGFRTYSSVSGDYYNMLVGTFTGYVSANSFDSQPGAKLSGVPCHNNAVTYFITANAQRIAGCFKVGTPVYTHFYAGKMFPYSRPGEFPSPLVCAGMFDGAAPKRFSDTDYRFPYHGRESGYTGGSSSNVRPSYLWLRDQAGTWRRLSHFPFYNGPAGSDASSAYNALENWNYLTGGDQSRSLVPAGTNYQPQPIILYTTSAPAGVWEGAVYGELDGVYAVSGFNNNVENVLQVGGTYVDPAGLSIADHVADILTAGGRAFVVLQDVNQTDWRSFIALEMT</sequence>
<dbReference type="EMBL" id="KF626668">
    <property type="protein sequence ID" value="AHB12247.1"/>
    <property type="molecule type" value="Genomic_DNA"/>
</dbReference>
<dbReference type="OrthoDB" id="4894at10239"/>
<reference evidence="1 2" key="1">
    <citation type="journal article" date="2014" name="J. Bacteriol.">
        <title>Characterization of novel virulent broad-host-range phages of Xylella fastidiosa and Xanthomonas.</title>
        <authorList>
            <person name="Ahern S.J."/>
            <person name="Das M."/>
            <person name="Bhowmick T.S."/>
            <person name="Young R."/>
            <person name="Gonzalez C.F."/>
        </authorList>
    </citation>
    <scope>NUCLEOTIDE SEQUENCE [LARGE SCALE GENOMIC DNA]</scope>
</reference>
<keyword evidence="2" id="KW-1185">Reference proteome</keyword>
<accession>V5Q7X4</accession>
<dbReference type="Proteomes" id="UP000018624">
    <property type="component" value="Segment"/>
</dbReference>
<gene>
    <name evidence="1" type="ORF">Salvo_47</name>
</gene>
<name>V5Q7X4_9CAUD</name>
<evidence type="ECO:0000313" key="1">
    <source>
        <dbReference type="EMBL" id="AHB12247.1"/>
    </source>
</evidence>